<keyword evidence="5" id="KW-1185">Reference proteome</keyword>
<dbReference type="GO" id="GO:0043565">
    <property type="term" value="F:sequence-specific DNA binding"/>
    <property type="evidence" value="ECO:0007669"/>
    <property type="project" value="InterPro"/>
</dbReference>
<keyword evidence="1" id="KW-0805">Transcription regulation</keyword>
<feature type="domain" description="HTH araC/xylS-type" evidence="3">
    <location>
        <begin position="223"/>
        <end position="321"/>
    </location>
</feature>
<dbReference type="InterPro" id="IPR052158">
    <property type="entry name" value="INH-QAR"/>
</dbReference>
<accession>G7GZK6</accession>
<reference evidence="4 5" key="1">
    <citation type="submission" date="2011-11" db="EMBL/GenBank/DDBJ databases">
        <title>Whole genome shotgun sequence of Gordonia araii NBRC 100433.</title>
        <authorList>
            <person name="Yoshida Y."/>
            <person name="Hosoyama A."/>
            <person name="Tsuchikane K."/>
            <person name="Katsumata H."/>
            <person name="Yamazaki S."/>
            <person name="Fujita N."/>
        </authorList>
    </citation>
    <scope>NUCLEOTIDE SEQUENCE [LARGE SCALE GENOMIC DNA]</scope>
    <source>
        <strain evidence="4 5">NBRC 100433</strain>
    </source>
</reference>
<dbReference type="Pfam" id="PF01965">
    <property type="entry name" value="DJ-1_PfpI"/>
    <property type="match status" value="1"/>
</dbReference>
<dbReference type="STRING" id="1073574.GOARA_026_00610"/>
<dbReference type="PANTHER" id="PTHR43130:SF3">
    <property type="entry name" value="HTH-TYPE TRANSCRIPTIONAL REGULATOR RV1931C"/>
    <property type="match status" value="1"/>
</dbReference>
<dbReference type="EMBL" id="BAEE01000026">
    <property type="protein sequence ID" value="GAB09031.1"/>
    <property type="molecule type" value="Genomic_DNA"/>
</dbReference>
<dbReference type="CDD" id="cd03137">
    <property type="entry name" value="GATase1_AraC_1"/>
    <property type="match status" value="1"/>
</dbReference>
<dbReference type="InterPro" id="IPR018060">
    <property type="entry name" value="HTH_AraC"/>
</dbReference>
<comment type="caution">
    <text evidence="4">The sequence shown here is derived from an EMBL/GenBank/DDBJ whole genome shotgun (WGS) entry which is preliminary data.</text>
</comment>
<dbReference type="Gene3D" id="1.10.10.60">
    <property type="entry name" value="Homeodomain-like"/>
    <property type="match status" value="2"/>
</dbReference>
<dbReference type="Proteomes" id="UP000035088">
    <property type="component" value="Unassembled WGS sequence"/>
</dbReference>
<dbReference type="Gene3D" id="3.40.50.880">
    <property type="match status" value="1"/>
</dbReference>
<dbReference type="InterPro" id="IPR002818">
    <property type="entry name" value="DJ-1/PfpI"/>
</dbReference>
<dbReference type="Pfam" id="PF12833">
    <property type="entry name" value="HTH_18"/>
    <property type="match status" value="1"/>
</dbReference>
<dbReference type="SMART" id="SM00342">
    <property type="entry name" value="HTH_ARAC"/>
    <property type="match status" value="1"/>
</dbReference>
<dbReference type="RefSeq" id="WP_007321108.1">
    <property type="nucleotide sequence ID" value="NZ_BAEE01000026.1"/>
</dbReference>
<dbReference type="SUPFAM" id="SSF52317">
    <property type="entry name" value="Class I glutamine amidotransferase-like"/>
    <property type="match status" value="1"/>
</dbReference>
<keyword evidence="2" id="KW-0804">Transcription</keyword>
<dbReference type="InterPro" id="IPR009057">
    <property type="entry name" value="Homeodomain-like_sf"/>
</dbReference>
<evidence type="ECO:0000256" key="2">
    <source>
        <dbReference type="ARBA" id="ARBA00023163"/>
    </source>
</evidence>
<dbReference type="AlphaFoldDB" id="G7GZK6"/>
<dbReference type="PROSITE" id="PS01124">
    <property type="entry name" value="HTH_ARAC_FAMILY_2"/>
    <property type="match status" value="1"/>
</dbReference>
<organism evidence="4 5">
    <name type="scientific">Gordonia araii NBRC 100433</name>
    <dbReference type="NCBI Taxonomy" id="1073574"/>
    <lineage>
        <taxon>Bacteria</taxon>
        <taxon>Bacillati</taxon>
        <taxon>Actinomycetota</taxon>
        <taxon>Actinomycetes</taxon>
        <taxon>Mycobacteriales</taxon>
        <taxon>Gordoniaceae</taxon>
        <taxon>Gordonia</taxon>
    </lineage>
</organism>
<gene>
    <name evidence="4" type="ORF">GOARA_026_00610</name>
</gene>
<dbReference type="SUPFAM" id="SSF46689">
    <property type="entry name" value="Homeodomain-like"/>
    <property type="match status" value="2"/>
</dbReference>
<dbReference type="OrthoDB" id="3992151at2"/>
<dbReference type="GO" id="GO:0003700">
    <property type="term" value="F:DNA-binding transcription factor activity"/>
    <property type="evidence" value="ECO:0007669"/>
    <property type="project" value="InterPro"/>
</dbReference>
<evidence type="ECO:0000313" key="5">
    <source>
        <dbReference type="Proteomes" id="UP000035088"/>
    </source>
</evidence>
<evidence type="ECO:0000256" key="1">
    <source>
        <dbReference type="ARBA" id="ARBA00023015"/>
    </source>
</evidence>
<dbReference type="InterPro" id="IPR029062">
    <property type="entry name" value="Class_I_gatase-like"/>
</dbReference>
<name>G7GZK6_9ACTN</name>
<dbReference type="PANTHER" id="PTHR43130">
    <property type="entry name" value="ARAC-FAMILY TRANSCRIPTIONAL REGULATOR"/>
    <property type="match status" value="1"/>
</dbReference>
<evidence type="ECO:0000259" key="3">
    <source>
        <dbReference type="PROSITE" id="PS01124"/>
    </source>
</evidence>
<protein>
    <submittedName>
        <fullName evidence="4">Putative AraC family transcriptional regulator</fullName>
    </submittedName>
</protein>
<proteinExistence type="predicted"/>
<sequence>MARSVVVVGFPGVQPLDVTGPFDVFSSANFTVAATGGEKPYEPRLATVGGGRVATGTGLDFASDPLPDPAEPIDTLILPGGLGIFDTRDNQNDDLVDWIRRTAPTVRRVVSVCSGAFLAARAGLLDGCRATTHWAAASLLAERFPDVTVDPDPIFLRSSEQVWTAAGVTSGIDLSLTLVEEDCGVDVAQQVARWLVLYMRRPGGQTQFAPPVWMPRARRQPIRAAQEAIEARPGEAHTVDNLAEAASMSPRNFTRVFTGEVGESPGAYVERVRTDAARRLLEQTDDTMPVIAQHCGFGTAETLRRVFIRRLGVSPVHYRKTFQ</sequence>
<evidence type="ECO:0000313" key="4">
    <source>
        <dbReference type="EMBL" id="GAB09031.1"/>
    </source>
</evidence>